<dbReference type="KEGG" id="proo:MJB10_03845"/>
<evidence type="ECO:0000256" key="7">
    <source>
        <dbReference type="ARBA" id="ARBA00023012"/>
    </source>
</evidence>
<keyword evidence="11" id="KW-1185">Reference proteome</keyword>
<dbReference type="Gene3D" id="6.10.340.10">
    <property type="match status" value="1"/>
</dbReference>
<accession>A0AA96LSJ6</accession>
<comment type="catalytic activity">
    <reaction evidence="1">
        <text>ATP + protein L-histidine = ADP + protein N-phospho-L-histidine.</text>
        <dbReference type="EC" id="2.7.13.3"/>
    </reaction>
</comment>
<dbReference type="Pfam" id="PF06580">
    <property type="entry name" value="His_kinase"/>
    <property type="match status" value="1"/>
</dbReference>
<evidence type="ECO:0000313" key="10">
    <source>
        <dbReference type="EMBL" id="WNR45279.1"/>
    </source>
</evidence>
<keyword evidence="7" id="KW-0902">Two-component regulatory system</keyword>
<protein>
    <recommendedName>
        <fullName evidence="2">histidine kinase</fullName>
        <ecNumber evidence="2">2.7.13.3</ecNumber>
    </recommendedName>
</protein>
<evidence type="ECO:0000313" key="11">
    <source>
        <dbReference type="Proteomes" id="UP001304650"/>
    </source>
</evidence>
<dbReference type="GO" id="GO:0000155">
    <property type="term" value="F:phosphorelay sensor kinase activity"/>
    <property type="evidence" value="ECO:0007669"/>
    <property type="project" value="InterPro"/>
</dbReference>
<keyword evidence="4" id="KW-0547">Nucleotide-binding</keyword>
<dbReference type="InterPro" id="IPR050640">
    <property type="entry name" value="Bact_2-comp_sensor_kinase"/>
</dbReference>
<evidence type="ECO:0000256" key="3">
    <source>
        <dbReference type="ARBA" id="ARBA00022679"/>
    </source>
</evidence>
<keyword evidence="3" id="KW-0808">Transferase</keyword>
<dbReference type="InterPro" id="IPR004358">
    <property type="entry name" value="Sig_transdc_His_kin-like_C"/>
</dbReference>
<dbReference type="InterPro" id="IPR010559">
    <property type="entry name" value="Sig_transdc_His_kin_internal"/>
</dbReference>
<keyword evidence="8" id="KW-0812">Transmembrane</keyword>
<dbReference type="PANTHER" id="PTHR34220:SF7">
    <property type="entry name" value="SENSOR HISTIDINE KINASE YPDA"/>
    <property type="match status" value="1"/>
</dbReference>
<dbReference type="PRINTS" id="PR00344">
    <property type="entry name" value="BCTRLSENSOR"/>
</dbReference>
<evidence type="ECO:0000256" key="4">
    <source>
        <dbReference type="ARBA" id="ARBA00022741"/>
    </source>
</evidence>
<evidence type="ECO:0000256" key="1">
    <source>
        <dbReference type="ARBA" id="ARBA00000085"/>
    </source>
</evidence>
<name>A0AA96LSJ6_9BACL</name>
<keyword evidence="8" id="KW-0472">Membrane</keyword>
<evidence type="ECO:0000259" key="9">
    <source>
        <dbReference type="PROSITE" id="PS50109"/>
    </source>
</evidence>
<dbReference type="InterPro" id="IPR003594">
    <property type="entry name" value="HATPase_dom"/>
</dbReference>
<feature type="domain" description="Histidine kinase" evidence="9">
    <location>
        <begin position="453"/>
        <end position="562"/>
    </location>
</feature>
<evidence type="ECO:0000256" key="6">
    <source>
        <dbReference type="ARBA" id="ARBA00022840"/>
    </source>
</evidence>
<dbReference type="SMART" id="SM00387">
    <property type="entry name" value="HATPase_c"/>
    <property type="match status" value="1"/>
</dbReference>
<gene>
    <name evidence="10" type="ORF">MJB10_03845</name>
</gene>
<dbReference type="PROSITE" id="PS50109">
    <property type="entry name" value="HIS_KIN"/>
    <property type="match status" value="1"/>
</dbReference>
<dbReference type="GO" id="GO:0016020">
    <property type="term" value="C:membrane"/>
    <property type="evidence" value="ECO:0007669"/>
    <property type="project" value="InterPro"/>
</dbReference>
<evidence type="ECO:0000256" key="8">
    <source>
        <dbReference type="SAM" id="Phobius"/>
    </source>
</evidence>
<dbReference type="PANTHER" id="PTHR34220">
    <property type="entry name" value="SENSOR HISTIDINE KINASE YPDA"/>
    <property type="match status" value="1"/>
</dbReference>
<dbReference type="EMBL" id="CP130319">
    <property type="protein sequence ID" value="WNR45279.1"/>
    <property type="molecule type" value="Genomic_DNA"/>
</dbReference>
<evidence type="ECO:0000256" key="5">
    <source>
        <dbReference type="ARBA" id="ARBA00022777"/>
    </source>
</evidence>
<dbReference type="Pfam" id="PF02518">
    <property type="entry name" value="HATPase_c"/>
    <property type="match status" value="1"/>
</dbReference>
<feature type="transmembrane region" description="Helical" evidence="8">
    <location>
        <begin position="12"/>
        <end position="30"/>
    </location>
</feature>
<organism evidence="10 11">
    <name type="scientific">Paenibacillus roseopurpureus</name>
    <dbReference type="NCBI Taxonomy" id="2918901"/>
    <lineage>
        <taxon>Bacteria</taxon>
        <taxon>Bacillati</taxon>
        <taxon>Bacillota</taxon>
        <taxon>Bacilli</taxon>
        <taxon>Bacillales</taxon>
        <taxon>Paenibacillaceae</taxon>
        <taxon>Paenibacillus</taxon>
    </lineage>
</organism>
<keyword evidence="8" id="KW-1133">Transmembrane helix</keyword>
<dbReference type="GO" id="GO:0005524">
    <property type="term" value="F:ATP binding"/>
    <property type="evidence" value="ECO:0007669"/>
    <property type="project" value="UniProtKB-KW"/>
</dbReference>
<reference evidence="10" key="1">
    <citation type="submission" date="2022-02" db="EMBL/GenBank/DDBJ databases">
        <title>Paenibacillus sp. MBLB1832 Whole Genome Shotgun Sequencing.</title>
        <authorList>
            <person name="Hwang C.Y."/>
            <person name="Cho E.-S."/>
            <person name="Seo M.-J."/>
        </authorList>
    </citation>
    <scope>NUCLEOTIDE SEQUENCE</scope>
    <source>
        <strain evidence="10">MBLB1832</strain>
    </source>
</reference>
<dbReference type="Gene3D" id="3.30.565.10">
    <property type="entry name" value="Histidine kinase-like ATPase, C-terminal domain"/>
    <property type="match status" value="1"/>
</dbReference>
<dbReference type="SUPFAM" id="SSF55874">
    <property type="entry name" value="ATPase domain of HSP90 chaperone/DNA topoisomerase II/histidine kinase"/>
    <property type="match status" value="1"/>
</dbReference>
<dbReference type="RefSeq" id="WP_314801893.1">
    <property type="nucleotide sequence ID" value="NZ_CP130319.1"/>
</dbReference>
<dbReference type="Proteomes" id="UP001304650">
    <property type="component" value="Chromosome"/>
</dbReference>
<dbReference type="InterPro" id="IPR005467">
    <property type="entry name" value="His_kinase_dom"/>
</dbReference>
<dbReference type="AlphaFoldDB" id="A0AA96LSJ6"/>
<sequence length="567" mass="65635">MKHAVFRRRLTLLLILCTLVPLFTVGYFYLRQVWTHQTDEVISETRSQLNTSTEQVTKQIDAIYTHLQLMRQNSYLYDLLNMNLETNTSDFFSTSHHVVDVIKAMEASENRTIHIYSYNNLSYEGMFLRDISELPSSLITAVLAGKTPLREAHLPTASSGQETGEFIIYDTIWGVSAPLAIIEYRLPFESIAQAFRFSIPKNSVILYETEQGHSVMIHHSFDKKEEALNWVQHRDPNASGKYYVIEKPLNWGTDRIIALVPSSYVYGKLQNFILALIAITLVILLLILSLTIYISRQMTRRLYHLVLSMNTDVDQWLKQEPTQVQGNDEFSRIASKFYDMAARIKEYYHRDAESEKENKSLQLQLLQERINPHFLYNTLSSLRWAFPNERLESIILSMAKYYRIALNEGHFRIRIEQELEMIREYLNLQRFAYVMEFTYDLQIEPELNDCYILKHLLQPVVENAFLHGIKGLKDQGYILVRVVKRGGQILIQVRDNGKGMTPEKLERILNSEPNEQSEAAGGYGIQNVRRRLELHYGIQHGIHIQSQPGAGTTLTMLIPAESSHAPL</sequence>
<evidence type="ECO:0000256" key="2">
    <source>
        <dbReference type="ARBA" id="ARBA00012438"/>
    </source>
</evidence>
<proteinExistence type="predicted"/>
<dbReference type="InterPro" id="IPR036890">
    <property type="entry name" value="HATPase_C_sf"/>
</dbReference>
<keyword evidence="5 10" id="KW-0418">Kinase</keyword>
<dbReference type="EC" id="2.7.13.3" evidence="2"/>
<keyword evidence="6" id="KW-0067">ATP-binding</keyword>
<feature type="transmembrane region" description="Helical" evidence="8">
    <location>
        <begin position="272"/>
        <end position="294"/>
    </location>
</feature>